<accession>A0AAD6SIC1</accession>
<comment type="caution">
    <text evidence="2">The sequence shown here is derived from an EMBL/GenBank/DDBJ whole genome shotgun (WGS) entry which is preliminary data.</text>
</comment>
<evidence type="ECO:0000313" key="1">
    <source>
        <dbReference type="EMBL" id="KAJ7025273.1"/>
    </source>
</evidence>
<reference evidence="2" key="1">
    <citation type="submission" date="2023-03" db="EMBL/GenBank/DDBJ databases">
        <title>Massive genome expansion in bonnet fungi (Mycena s.s.) driven by repeated elements and novel gene families across ecological guilds.</title>
        <authorList>
            <consortium name="Lawrence Berkeley National Laboratory"/>
            <person name="Harder C.B."/>
            <person name="Miyauchi S."/>
            <person name="Viragh M."/>
            <person name="Kuo A."/>
            <person name="Thoen E."/>
            <person name="Andreopoulos B."/>
            <person name="Lu D."/>
            <person name="Skrede I."/>
            <person name="Drula E."/>
            <person name="Henrissat B."/>
            <person name="Morin E."/>
            <person name="Kohler A."/>
            <person name="Barry K."/>
            <person name="LaButti K."/>
            <person name="Morin E."/>
            <person name="Salamov A."/>
            <person name="Lipzen A."/>
            <person name="Mereny Z."/>
            <person name="Hegedus B."/>
            <person name="Baldrian P."/>
            <person name="Stursova M."/>
            <person name="Weitz H."/>
            <person name="Taylor A."/>
            <person name="Grigoriev I.V."/>
            <person name="Nagy L.G."/>
            <person name="Martin F."/>
            <person name="Kauserud H."/>
        </authorList>
    </citation>
    <scope>NUCLEOTIDE SEQUENCE</scope>
    <source>
        <strain evidence="2">CBHHK200</strain>
    </source>
</reference>
<evidence type="ECO:0000313" key="3">
    <source>
        <dbReference type="Proteomes" id="UP001218188"/>
    </source>
</evidence>
<gene>
    <name evidence="2" type="ORF">C8F04DRAFT_1266383</name>
    <name evidence="1" type="ORF">C8F04DRAFT_1269397</name>
</gene>
<proteinExistence type="predicted"/>
<keyword evidence="3" id="KW-1185">Reference proteome</keyword>
<dbReference type="EMBL" id="JARJCM010000117">
    <property type="protein sequence ID" value="KAJ7027990.1"/>
    <property type="molecule type" value="Genomic_DNA"/>
</dbReference>
<organism evidence="2 3">
    <name type="scientific">Mycena alexandri</name>
    <dbReference type="NCBI Taxonomy" id="1745969"/>
    <lineage>
        <taxon>Eukaryota</taxon>
        <taxon>Fungi</taxon>
        <taxon>Dikarya</taxon>
        <taxon>Basidiomycota</taxon>
        <taxon>Agaricomycotina</taxon>
        <taxon>Agaricomycetes</taxon>
        <taxon>Agaricomycetidae</taxon>
        <taxon>Agaricales</taxon>
        <taxon>Marasmiineae</taxon>
        <taxon>Mycenaceae</taxon>
        <taxon>Mycena</taxon>
    </lineage>
</organism>
<protein>
    <recommendedName>
        <fullName evidence="4">F-box domain-containing protein</fullName>
    </recommendedName>
</protein>
<evidence type="ECO:0000313" key="2">
    <source>
        <dbReference type="EMBL" id="KAJ7027990.1"/>
    </source>
</evidence>
<dbReference type="EMBL" id="JARJCM010000156">
    <property type="protein sequence ID" value="KAJ7025273.1"/>
    <property type="molecule type" value="Genomic_DNA"/>
</dbReference>
<dbReference type="Proteomes" id="UP001218188">
    <property type="component" value="Unassembled WGS sequence"/>
</dbReference>
<evidence type="ECO:0008006" key="4">
    <source>
        <dbReference type="Google" id="ProtNLM"/>
    </source>
</evidence>
<name>A0AAD6SIC1_9AGAR</name>
<dbReference type="AlphaFoldDB" id="A0AAD6SIC1"/>
<dbReference type="SUPFAM" id="SSF52047">
    <property type="entry name" value="RNI-like"/>
    <property type="match status" value="1"/>
</dbReference>
<sequence>MYASHLTSAQIGSYSSGGLTFTMQDLAQELLDMILKHARDDTTDRVDFLRLRRAIISVCMRWKNTACRDRHWWRTVWLARFMPHPYIAFALAQAPIGDFDLILDATNYTGFGNPRPMENFECNTIASFLDLVRGLVHDYLPHISGLGIVGLSRRDWRDLSPMVIGATRPTLRRLSFDVDRFHAGWLTVDEIALAGWNSLDSLVIGGADPLPTGLGLYSQLTVLKLCRMMQLDLGTHFILGVLQEASQLVMLELNQVECYDAGHTIANEVTLPRLEHLRLVYGKDRCAALLRYLSLPHLLTFNLEPGQRTSVARLLLACGHILQRVPELDLYIPNNLVSEMRPFWTRLRDVSHLIITSSGFALWNSVHDALTTGVVAWPMLQRLAIADPVDKWDVLDLHERLSAPVDCLTVLCPAREMRRQHITIEWQIRGVVVTSTEFVTHKRLGRWD</sequence>